<evidence type="ECO:0000256" key="6">
    <source>
        <dbReference type="ARBA" id="ARBA00023157"/>
    </source>
</evidence>
<dbReference type="CDD" id="cd00099">
    <property type="entry name" value="IgV"/>
    <property type="match status" value="1"/>
</dbReference>
<keyword evidence="10" id="KW-0675">Receptor</keyword>
<dbReference type="Pfam" id="PF07686">
    <property type="entry name" value="V-set"/>
    <property type="match status" value="1"/>
</dbReference>
<dbReference type="InterPro" id="IPR013783">
    <property type="entry name" value="Ig-like_fold"/>
</dbReference>
<reference evidence="10" key="1">
    <citation type="submission" date="2018-07" db="EMBL/GenBank/DDBJ databases">
        <title>Comparative genomics of catfishes provides insights into carnivory and benthic adaptation.</title>
        <authorList>
            <person name="Zhang Y."/>
            <person name="Wang D."/>
            <person name="Peng Z."/>
            <person name="Zheng S."/>
            <person name="Shao F."/>
            <person name="Tao W."/>
        </authorList>
    </citation>
    <scope>NUCLEOTIDE SEQUENCE</scope>
    <source>
        <strain evidence="10">Chongqing</strain>
    </source>
</reference>
<dbReference type="SMART" id="SM00406">
    <property type="entry name" value="IGv"/>
    <property type="match status" value="1"/>
</dbReference>
<organism evidence="10 11">
    <name type="scientific">Silurus asotus</name>
    <name type="common">Amur catfish</name>
    <name type="synonym">Parasilurus asotus</name>
    <dbReference type="NCBI Taxonomy" id="30991"/>
    <lineage>
        <taxon>Eukaryota</taxon>
        <taxon>Metazoa</taxon>
        <taxon>Chordata</taxon>
        <taxon>Craniata</taxon>
        <taxon>Vertebrata</taxon>
        <taxon>Euteleostomi</taxon>
        <taxon>Actinopterygii</taxon>
        <taxon>Neopterygii</taxon>
        <taxon>Teleostei</taxon>
        <taxon>Ostariophysi</taxon>
        <taxon>Siluriformes</taxon>
        <taxon>Siluridae</taxon>
        <taxon>Silurus</taxon>
    </lineage>
</organism>
<dbReference type="EMBL" id="MU556250">
    <property type="protein sequence ID" value="KAI5615173.1"/>
    <property type="molecule type" value="Genomic_DNA"/>
</dbReference>
<dbReference type="AlphaFoldDB" id="A0AAD5AEH9"/>
<name>A0AAD5AEH9_SILAS</name>
<dbReference type="InterPro" id="IPR036179">
    <property type="entry name" value="Ig-like_dom_sf"/>
</dbReference>
<evidence type="ECO:0000256" key="1">
    <source>
        <dbReference type="ARBA" id="ARBA00004236"/>
    </source>
</evidence>
<dbReference type="InterPro" id="IPR052051">
    <property type="entry name" value="TCR_complex_component"/>
</dbReference>
<evidence type="ECO:0000256" key="7">
    <source>
        <dbReference type="ARBA" id="ARBA00023180"/>
    </source>
</evidence>
<dbReference type="Proteomes" id="UP001205998">
    <property type="component" value="Unassembled WGS sequence"/>
</dbReference>
<gene>
    <name evidence="10" type="ORF">C0J50_3398</name>
</gene>
<evidence type="ECO:0000256" key="5">
    <source>
        <dbReference type="ARBA" id="ARBA00023136"/>
    </source>
</evidence>
<dbReference type="PANTHER" id="PTHR19433:SF111">
    <property type="entry name" value="T CELL RECEPTOR ALPHA VARIABLE 4"/>
    <property type="match status" value="1"/>
</dbReference>
<dbReference type="PROSITE" id="PS50835">
    <property type="entry name" value="IG_LIKE"/>
    <property type="match status" value="1"/>
</dbReference>
<evidence type="ECO:0000313" key="10">
    <source>
        <dbReference type="EMBL" id="KAI5615173.1"/>
    </source>
</evidence>
<keyword evidence="6" id="KW-1015">Disulfide bond</keyword>
<dbReference type="PANTHER" id="PTHR19433">
    <property type="entry name" value="T-CELL RECEPTOR ALPHA CHAIN V REGION-RELATED"/>
    <property type="match status" value="1"/>
</dbReference>
<evidence type="ECO:0000256" key="2">
    <source>
        <dbReference type="ARBA" id="ARBA00022475"/>
    </source>
</evidence>
<dbReference type="GO" id="GO:0009617">
    <property type="term" value="P:response to bacterium"/>
    <property type="evidence" value="ECO:0007669"/>
    <property type="project" value="TreeGrafter"/>
</dbReference>
<feature type="chain" id="PRO_5042196068" evidence="8">
    <location>
        <begin position="18"/>
        <end position="184"/>
    </location>
</feature>
<keyword evidence="4" id="KW-0391">Immunity</keyword>
<sequence>MISLFVALYSLLCLCTAGENIFKSFISNSNITYLPHLLTSLTIKYHTLFTVKTSDMMELQVKTLKREGNVTIECNISMFKDKSKAAWYRQGFGKVPQFFARYYGQNSYKFDERLNASRFNITVSDYQFDLYINNMKEDDKGDYFCGEIEGNKLTFTLGARLQFEGKLLDSDYLLIPNQHQYYEY</sequence>
<keyword evidence="7" id="KW-0325">Glycoprotein</keyword>
<dbReference type="InterPro" id="IPR007110">
    <property type="entry name" value="Ig-like_dom"/>
</dbReference>
<dbReference type="GO" id="GO:0005886">
    <property type="term" value="C:plasma membrane"/>
    <property type="evidence" value="ECO:0007669"/>
    <property type="project" value="UniProtKB-SubCell"/>
</dbReference>
<comment type="subcellular location">
    <subcellularLocation>
        <location evidence="1">Cell membrane</location>
    </subcellularLocation>
</comment>
<keyword evidence="3 8" id="KW-0732">Signal</keyword>
<evidence type="ECO:0000256" key="4">
    <source>
        <dbReference type="ARBA" id="ARBA00022859"/>
    </source>
</evidence>
<evidence type="ECO:0000313" key="11">
    <source>
        <dbReference type="Proteomes" id="UP001205998"/>
    </source>
</evidence>
<evidence type="ECO:0000256" key="8">
    <source>
        <dbReference type="SAM" id="SignalP"/>
    </source>
</evidence>
<comment type="caution">
    <text evidence="10">The sequence shown here is derived from an EMBL/GenBank/DDBJ whole genome shotgun (WGS) entry which is preliminary data.</text>
</comment>
<keyword evidence="2" id="KW-1003">Cell membrane</keyword>
<proteinExistence type="predicted"/>
<feature type="signal peptide" evidence="8">
    <location>
        <begin position="1"/>
        <end position="17"/>
    </location>
</feature>
<feature type="domain" description="Ig-like" evidence="9">
    <location>
        <begin position="35"/>
        <end position="145"/>
    </location>
</feature>
<keyword evidence="5" id="KW-0472">Membrane</keyword>
<evidence type="ECO:0000256" key="3">
    <source>
        <dbReference type="ARBA" id="ARBA00022729"/>
    </source>
</evidence>
<evidence type="ECO:0000259" key="9">
    <source>
        <dbReference type="PROSITE" id="PS50835"/>
    </source>
</evidence>
<accession>A0AAD5AEH9</accession>
<dbReference type="InterPro" id="IPR013106">
    <property type="entry name" value="Ig_V-set"/>
</dbReference>
<dbReference type="GO" id="GO:0002376">
    <property type="term" value="P:immune system process"/>
    <property type="evidence" value="ECO:0007669"/>
    <property type="project" value="UniProtKB-KW"/>
</dbReference>
<dbReference type="Gene3D" id="2.60.40.10">
    <property type="entry name" value="Immunoglobulins"/>
    <property type="match status" value="1"/>
</dbReference>
<protein>
    <submittedName>
        <fullName evidence="10">Immune-type receptor 6a</fullName>
    </submittedName>
</protein>
<keyword evidence="11" id="KW-1185">Reference proteome</keyword>
<dbReference type="SUPFAM" id="SSF48726">
    <property type="entry name" value="Immunoglobulin"/>
    <property type="match status" value="1"/>
</dbReference>